<evidence type="ECO:0000313" key="2">
    <source>
        <dbReference type="EMBL" id="GAT32911.1"/>
    </source>
</evidence>
<evidence type="ECO:0000256" key="1">
    <source>
        <dbReference type="SAM" id="Phobius"/>
    </source>
</evidence>
<feature type="transmembrane region" description="Helical" evidence="1">
    <location>
        <begin position="50"/>
        <end position="73"/>
    </location>
</feature>
<dbReference type="Proteomes" id="UP000076023">
    <property type="component" value="Unassembled WGS sequence"/>
</dbReference>
<protein>
    <submittedName>
        <fullName evidence="2">Uncharacterized protein</fullName>
    </submittedName>
</protein>
<keyword evidence="1" id="KW-0472">Membrane</keyword>
<reference evidence="3" key="1">
    <citation type="journal article" date="2017" name="Genome Announc.">
        <title>Draft Genome Sequence of Terrimicrobium sacchariphilum NM-5T, a Facultative Anaerobic Soil Bacterium of the Class Spartobacteria.</title>
        <authorList>
            <person name="Qiu Y.L."/>
            <person name="Tourlousse D.M."/>
            <person name="Matsuura N."/>
            <person name="Ohashi A."/>
            <person name="Sekiguchi Y."/>
        </authorList>
    </citation>
    <scope>NUCLEOTIDE SEQUENCE [LARGE SCALE GENOMIC DNA]</scope>
    <source>
        <strain evidence="3">NM-5</strain>
    </source>
</reference>
<dbReference type="AlphaFoldDB" id="A0A146G5T9"/>
<keyword evidence="3" id="KW-1185">Reference proteome</keyword>
<keyword evidence="1" id="KW-0812">Transmembrane</keyword>
<proteinExistence type="predicted"/>
<organism evidence="2 3">
    <name type="scientific">Terrimicrobium sacchariphilum</name>
    <dbReference type="NCBI Taxonomy" id="690879"/>
    <lineage>
        <taxon>Bacteria</taxon>
        <taxon>Pseudomonadati</taxon>
        <taxon>Verrucomicrobiota</taxon>
        <taxon>Terrimicrobiia</taxon>
        <taxon>Terrimicrobiales</taxon>
        <taxon>Terrimicrobiaceae</taxon>
        <taxon>Terrimicrobium</taxon>
    </lineage>
</organism>
<evidence type="ECO:0000313" key="3">
    <source>
        <dbReference type="Proteomes" id="UP000076023"/>
    </source>
</evidence>
<gene>
    <name evidence="2" type="ORF">TSACC_21313</name>
</gene>
<comment type="caution">
    <text evidence="2">The sequence shown here is derived from an EMBL/GenBank/DDBJ whole genome shotgun (WGS) entry which is preliminary data.</text>
</comment>
<feature type="transmembrane region" description="Helical" evidence="1">
    <location>
        <begin position="20"/>
        <end position="43"/>
    </location>
</feature>
<dbReference type="EMBL" id="BDCO01000002">
    <property type="protein sequence ID" value="GAT32911.1"/>
    <property type="molecule type" value="Genomic_DNA"/>
</dbReference>
<sequence>MDRRPYLILLAEFFEKYGVAGFWAALVIAIALAALLAWVVVAAVRVRSRIYLPVFALVLAVIGVSTAMNFSAYRNAWADRNLSSIRLLPGYTISHFNGDSYCGRICRQNDEEFVIGIDIGSMAGWYANPEKPQRYDWIIRQEIDNRTVWVAYKKSLEKVDPLRNPSKTVEKQWLYVTFVDGQANFFAEVFSERDIAEMLLMVLTHVPPS</sequence>
<dbReference type="InParanoid" id="A0A146G5T9"/>
<keyword evidence="1" id="KW-1133">Transmembrane helix</keyword>
<accession>A0A146G5T9</accession>
<name>A0A146G5T9_TERSA</name>